<reference evidence="1" key="1">
    <citation type="submission" date="2013-07" db="EMBL/GenBank/DDBJ databases">
        <title>The genome of an arbuscular mycorrhizal fungus provides insights into the evolution of the oldest plant symbiosis.</title>
        <authorList>
            <consortium name="DOE Joint Genome Institute"/>
            <person name="Tisserant E."/>
            <person name="Malbreil M."/>
            <person name="Kuo A."/>
            <person name="Kohler A."/>
            <person name="Symeonidi A."/>
            <person name="Balestrini R."/>
            <person name="Charron P."/>
            <person name="Duensing N."/>
            <person name="Frei-dit-Frey N."/>
            <person name="Gianinazzi-Pearson V."/>
            <person name="Gilbert B."/>
            <person name="Handa Y."/>
            <person name="Hijri M."/>
            <person name="Kaul R."/>
            <person name="Kawaguchi M."/>
            <person name="Krajinski F."/>
            <person name="Lammers P."/>
            <person name="Lapierre D."/>
            <person name="Masclaux F.G."/>
            <person name="Murat C."/>
            <person name="Morin E."/>
            <person name="Ndikumana S."/>
            <person name="Pagni M."/>
            <person name="Petitpierre D."/>
            <person name="Requena N."/>
            <person name="Rosikiewicz P."/>
            <person name="Riley R."/>
            <person name="Saito K."/>
            <person name="San Clemente H."/>
            <person name="Shapiro H."/>
            <person name="van Tuinen D."/>
            <person name="Becard G."/>
            <person name="Bonfante P."/>
            <person name="Paszkowski U."/>
            <person name="Shachar-Hill Y."/>
            <person name="Young J.P."/>
            <person name="Sanders I.R."/>
            <person name="Henrissat B."/>
            <person name="Rensing S.A."/>
            <person name="Grigoriev I.V."/>
            <person name="Corradi N."/>
            <person name="Roux C."/>
            <person name="Martin F."/>
        </authorList>
    </citation>
    <scope>NUCLEOTIDE SEQUENCE</scope>
    <source>
        <strain evidence="1">DAOM 197198</strain>
    </source>
</reference>
<accession>U9ST77</accession>
<protein>
    <submittedName>
        <fullName evidence="1">Uncharacterized protein</fullName>
    </submittedName>
</protein>
<gene>
    <name evidence="1" type="ORF">GLOINDRAFT_339692</name>
</gene>
<sequence length="53" mass="6465">MPLLNHNQTMLVLEDRLTKRKRRMKKKKGVKEVNEERRPKNRNHELLCVLENV</sequence>
<proteinExistence type="predicted"/>
<name>U9ST77_RHIID</name>
<organism evidence="1">
    <name type="scientific">Rhizophagus irregularis (strain DAOM 181602 / DAOM 197198 / MUCL 43194)</name>
    <name type="common">Arbuscular mycorrhizal fungus</name>
    <name type="synonym">Glomus intraradices</name>
    <dbReference type="NCBI Taxonomy" id="747089"/>
    <lineage>
        <taxon>Eukaryota</taxon>
        <taxon>Fungi</taxon>
        <taxon>Fungi incertae sedis</taxon>
        <taxon>Mucoromycota</taxon>
        <taxon>Glomeromycotina</taxon>
        <taxon>Glomeromycetes</taxon>
        <taxon>Glomerales</taxon>
        <taxon>Glomeraceae</taxon>
        <taxon>Rhizophagus</taxon>
    </lineage>
</organism>
<dbReference type="EMBL" id="KI298864">
    <property type="protein sequence ID" value="ERZ98316.1"/>
    <property type="molecule type" value="Genomic_DNA"/>
</dbReference>
<evidence type="ECO:0000313" key="1">
    <source>
        <dbReference type="EMBL" id="ERZ98316.1"/>
    </source>
</evidence>
<dbReference type="AlphaFoldDB" id="U9ST77"/>
<dbReference type="HOGENOM" id="CLU_3069922_0_0_1"/>